<feature type="transmembrane region" description="Helical" evidence="5">
    <location>
        <begin position="12"/>
        <end position="37"/>
    </location>
</feature>
<dbReference type="InterPro" id="IPR018060">
    <property type="entry name" value="HTH_AraC"/>
</dbReference>
<keyword evidence="2" id="KW-0238">DNA-binding</keyword>
<evidence type="ECO:0000256" key="5">
    <source>
        <dbReference type="SAM" id="Phobius"/>
    </source>
</evidence>
<accession>A0A1B2DXZ7</accession>
<keyword evidence="5" id="KW-0812">Transmembrane</keyword>
<dbReference type="PRINTS" id="PR00032">
    <property type="entry name" value="HTHARAC"/>
</dbReference>
<dbReference type="AlphaFoldDB" id="A0A1B2DXZ7"/>
<dbReference type="InterPro" id="IPR020449">
    <property type="entry name" value="Tscrpt_reg_AraC-type_HTH"/>
</dbReference>
<dbReference type="Pfam" id="PF12833">
    <property type="entry name" value="HTH_18"/>
    <property type="match status" value="1"/>
</dbReference>
<dbReference type="PROSITE" id="PS00041">
    <property type="entry name" value="HTH_ARAC_FAMILY_1"/>
    <property type="match status" value="1"/>
</dbReference>
<dbReference type="InterPro" id="IPR009057">
    <property type="entry name" value="Homeodomain-like_sf"/>
</dbReference>
<dbReference type="SUPFAM" id="SSF46689">
    <property type="entry name" value="Homeodomain-like"/>
    <property type="match status" value="1"/>
</dbReference>
<keyword evidence="5" id="KW-1133">Transmembrane helix</keyword>
<dbReference type="KEGG" id="pib:BBD41_08315"/>
<name>A0A1B2DXZ7_9BACL</name>
<protein>
    <submittedName>
        <fullName evidence="7">AraC family transcriptional regulator</fullName>
    </submittedName>
</protein>
<keyword evidence="4" id="KW-0175">Coiled coil</keyword>
<dbReference type="GO" id="GO:0003700">
    <property type="term" value="F:DNA-binding transcription factor activity"/>
    <property type="evidence" value="ECO:0007669"/>
    <property type="project" value="InterPro"/>
</dbReference>
<keyword evidence="5" id="KW-0472">Membrane</keyword>
<dbReference type="InterPro" id="IPR018062">
    <property type="entry name" value="HTH_AraC-typ_CS"/>
</dbReference>
<evidence type="ECO:0000256" key="4">
    <source>
        <dbReference type="SAM" id="Coils"/>
    </source>
</evidence>
<dbReference type="PANTHER" id="PTHR43280">
    <property type="entry name" value="ARAC-FAMILY TRANSCRIPTIONAL REGULATOR"/>
    <property type="match status" value="1"/>
</dbReference>
<dbReference type="PROSITE" id="PS01124">
    <property type="entry name" value="HTH_ARAC_FAMILY_2"/>
    <property type="match status" value="1"/>
</dbReference>
<keyword evidence="1" id="KW-0805">Transcription regulation</keyword>
<organism evidence="7">
    <name type="scientific">Paenibacillus ihbetae</name>
    <dbReference type="NCBI Taxonomy" id="1870820"/>
    <lineage>
        <taxon>Bacteria</taxon>
        <taxon>Bacillati</taxon>
        <taxon>Bacillota</taxon>
        <taxon>Bacilli</taxon>
        <taxon>Bacillales</taxon>
        <taxon>Paenibacillaceae</taxon>
        <taxon>Paenibacillus</taxon>
    </lineage>
</organism>
<evidence type="ECO:0000256" key="3">
    <source>
        <dbReference type="ARBA" id="ARBA00023163"/>
    </source>
</evidence>
<dbReference type="SMART" id="SM00342">
    <property type="entry name" value="HTH_ARAC"/>
    <property type="match status" value="1"/>
</dbReference>
<evidence type="ECO:0000256" key="2">
    <source>
        <dbReference type="ARBA" id="ARBA00023125"/>
    </source>
</evidence>
<evidence type="ECO:0000256" key="1">
    <source>
        <dbReference type="ARBA" id="ARBA00023015"/>
    </source>
</evidence>
<proteinExistence type="predicted"/>
<dbReference type="Gene3D" id="1.10.10.60">
    <property type="entry name" value="Homeodomain-like"/>
    <property type="match status" value="2"/>
</dbReference>
<evidence type="ECO:0000259" key="6">
    <source>
        <dbReference type="PROSITE" id="PS01124"/>
    </source>
</evidence>
<reference evidence="7" key="1">
    <citation type="submission" date="2016-08" db="EMBL/GenBank/DDBJ databases">
        <title>Complete Genome Seqeunce of Paenibacillus sp. nov. IHBB 9852 from high altitute lake of Indian trans-Himalayas.</title>
        <authorList>
            <person name="Kiran S."/>
            <person name="Swarnkar M.K."/>
            <person name="Rana A."/>
            <person name="Tewari R."/>
            <person name="Gulati A."/>
        </authorList>
    </citation>
    <scope>NUCLEOTIDE SEQUENCE [LARGE SCALE GENOMIC DNA]</scope>
    <source>
        <strain evidence="7">IHBB 9852</strain>
    </source>
</reference>
<dbReference type="GO" id="GO:0043565">
    <property type="term" value="F:sequence-specific DNA binding"/>
    <property type="evidence" value="ECO:0007669"/>
    <property type="project" value="InterPro"/>
</dbReference>
<dbReference type="EMBL" id="CP016809">
    <property type="protein sequence ID" value="ANY72585.1"/>
    <property type="molecule type" value="Genomic_DNA"/>
</dbReference>
<feature type="coiled-coil region" evidence="4">
    <location>
        <begin position="343"/>
        <end position="370"/>
    </location>
</feature>
<evidence type="ECO:0000313" key="7">
    <source>
        <dbReference type="EMBL" id="ANY72585.1"/>
    </source>
</evidence>
<keyword evidence="3" id="KW-0804">Transcription</keyword>
<dbReference type="RefSeq" id="WP_099477248.1">
    <property type="nucleotide sequence ID" value="NZ_CP016809.1"/>
</dbReference>
<feature type="transmembrane region" description="Helical" evidence="5">
    <location>
        <begin position="288"/>
        <end position="310"/>
    </location>
</feature>
<feature type="domain" description="HTH araC/xylS-type" evidence="6">
    <location>
        <begin position="647"/>
        <end position="745"/>
    </location>
</feature>
<dbReference type="PANTHER" id="PTHR43280:SF28">
    <property type="entry name" value="HTH-TYPE TRANSCRIPTIONAL ACTIVATOR RHAS"/>
    <property type="match status" value="1"/>
</dbReference>
<sequence length="755" mass="86233">MNWIKSKSRSLFFKIFLSFLAIIVLFGLFYAVIFHLFKSSLQKEIIDTSQQAVHDTAERFSYQFSRLQVLLFDIYNHADLIGFNNQLRQQTGNEVNYLKARDVMLQMRGDIYNPLFFLEDTLIYLKEHDFVLSKSGSGNAPYMLDRSYTSKQYPYAFWNSYKSSGESFSLLPAAVYRIHNDLSEKKLMPFVYQQLDSRYQIIALIDIDKAAQSFFGEPSDRSLAILNADGDVLYTWGDLRANELPTFASGQQAVLKDGTYYFAEAGDDGLTYISAVPYSHVSAQLSRLTGALLLIFSLSLGVALAASYFFSRRLHKPVKQILTTVLNRKTHAPQPYQGSINEYDLIKSRIQDLLREKEEIRDRLNKQKSVLTSYSYISQLKSINTDISEWEDFLSDDGSFIVVLYHIRFRLNPSGEPPLQTDQAVRHMLEHIHLFTAERYPDSHTFQIEKNEIISIFKREEAGQLEKLLKEMKDMLNNETELFLVTIAVSSQVHDSSGFNEAYRQVKALTEQAPLVEESQLVTKPRTLPTTVHLSPSQEKGLLDALQEGSDSRALQIIEQALVALQRKEAGIAQFRFFADAAASKIIGYTEMAQIDRAQLQSLRQWGSWLAECHCLREYQNVFRQLIEASCALIRKKKDSGEEPLIAMFLSIIHNQYAEDLSLDYLSAKLNLSSAYLSVYIKEKTGLNFSDHLLGIRMDKAKELLTRTDLTVNEISQRVGYLNITSFNRTFKKAVGMTPGAYRRQQVVQTHASSG</sequence>
<gene>
    <name evidence="7" type="ORF">BBD41_08315</name>
</gene>